<feature type="transmembrane region" description="Helical" evidence="1">
    <location>
        <begin position="453"/>
        <end position="473"/>
    </location>
</feature>
<reference evidence="2 3" key="1">
    <citation type="submission" date="2023-06" db="EMBL/GenBank/DDBJ databases">
        <title>Roseiconus lacunae JC819 isolated from Gulf of Mannar region, Tamil Nadu.</title>
        <authorList>
            <person name="Pk S."/>
            <person name="Ch S."/>
            <person name="Ch V.R."/>
        </authorList>
    </citation>
    <scope>NUCLEOTIDE SEQUENCE [LARGE SCALE GENOMIC DNA]</scope>
    <source>
        <strain evidence="2 3">JC819</strain>
    </source>
</reference>
<evidence type="ECO:0000313" key="2">
    <source>
        <dbReference type="EMBL" id="MDM4014293.1"/>
    </source>
</evidence>
<feature type="transmembrane region" description="Helical" evidence="1">
    <location>
        <begin position="143"/>
        <end position="166"/>
    </location>
</feature>
<feature type="transmembrane region" description="Helical" evidence="1">
    <location>
        <begin position="338"/>
        <end position="358"/>
    </location>
</feature>
<keyword evidence="3" id="KW-1185">Reference proteome</keyword>
<proteinExistence type="predicted"/>
<dbReference type="Pfam" id="PF16962">
    <property type="entry name" value="ABC_export"/>
    <property type="match status" value="1"/>
</dbReference>
<feature type="transmembrane region" description="Helical" evidence="1">
    <location>
        <begin position="178"/>
        <end position="199"/>
    </location>
</feature>
<dbReference type="Proteomes" id="UP001239462">
    <property type="component" value="Unassembled WGS sequence"/>
</dbReference>
<evidence type="ECO:0000256" key="1">
    <source>
        <dbReference type="SAM" id="Phobius"/>
    </source>
</evidence>
<accession>A0ABT7PCR7</accession>
<organism evidence="2 3">
    <name type="scientific">Roseiconus lacunae</name>
    <dbReference type="NCBI Taxonomy" id="2605694"/>
    <lineage>
        <taxon>Bacteria</taxon>
        <taxon>Pseudomonadati</taxon>
        <taxon>Planctomycetota</taxon>
        <taxon>Planctomycetia</taxon>
        <taxon>Pirellulales</taxon>
        <taxon>Pirellulaceae</taxon>
        <taxon>Roseiconus</taxon>
    </lineage>
</organism>
<name>A0ABT7PCR7_9BACT</name>
<sequence length="564" mass="60063">MSIALLQLTWLLAKGSVRRVWRMCRTPAGLISMVLVLGCFVAGVAPSLAVYFLKPPEPDAVPGFAKHVGPLLPLLLFVTTAVLIVCEGGKSMLELRPAELQFVLAGPFTSAQILTYRLLTVAISLLPLCVLLTFFMRVYFVSWLGGVIGITFAVGFIIMLGFQYTLLQPRLSPRQISLIRLGLLAALLSVVVEASYRLANVFSAATSLSELGAESIVACITKSNTAIIVGFPFVPFAKTISAPADVSLATNAALSLAILGLITACCYRTSAGFAELAVEGVARRIKKLERLRDGNTYQSQRGRSGSVRYGIPTFPFLSGIGPIVWLEITIALRRNGRFLIPCLLLGAIAALVGGITVRSRPDWMNSTVQYYAPSIAFAIASYMGGLIAIASALGLAKPPRTLDWYRTLPVGPTAIAIGAMSGTAAAVSCLFVAIQLPAIAISTQPLSDSLSTLVLGVAFAILLGTMINFVTAVSGLRATPTGTPDILQGARSLFYMLLFAISLIPPILFALASAAFAGVLFEIRPMSFALGGSIGLLVGLPAIWWYTGQRFRDRESIGTEQEQH</sequence>
<feature type="transmembrane region" description="Helical" evidence="1">
    <location>
        <begin position="28"/>
        <end position="53"/>
    </location>
</feature>
<keyword evidence="1" id="KW-1133">Transmembrane helix</keyword>
<feature type="transmembrane region" description="Helical" evidence="1">
    <location>
        <begin position="493"/>
        <end position="521"/>
    </location>
</feature>
<feature type="transmembrane region" description="Helical" evidence="1">
    <location>
        <begin position="246"/>
        <end position="267"/>
    </location>
</feature>
<feature type="transmembrane region" description="Helical" evidence="1">
    <location>
        <begin position="370"/>
        <end position="395"/>
    </location>
</feature>
<keyword evidence="1" id="KW-0472">Membrane</keyword>
<feature type="transmembrane region" description="Helical" evidence="1">
    <location>
        <begin position="113"/>
        <end position="136"/>
    </location>
</feature>
<dbReference type="InterPro" id="IPR031584">
    <property type="entry name" value="Put_ABC_export"/>
</dbReference>
<keyword evidence="1" id="KW-0812">Transmembrane</keyword>
<feature type="transmembrane region" description="Helical" evidence="1">
    <location>
        <begin position="528"/>
        <end position="546"/>
    </location>
</feature>
<feature type="transmembrane region" description="Helical" evidence="1">
    <location>
        <begin position="415"/>
        <end position="441"/>
    </location>
</feature>
<dbReference type="RefSeq" id="WP_289162077.1">
    <property type="nucleotide sequence ID" value="NZ_JASZZN010000002.1"/>
</dbReference>
<dbReference type="EMBL" id="JASZZN010000002">
    <property type="protein sequence ID" value="MDM4014293.1"/>
    <property type="molecule type" value="Genomic_DNA"/>
</dbReference>
<protein>
    <submittedName>
        <fullName evidence="2">ABC exporter domain-containing protein</fullName>
    </submittedName>
</protein>
<evidence type="ECO:0000313" key="3">
    <source>
        <dbReference type="Proteomes" id="UP001239462"/>
    </source>
</evidence>
<comment type="caution">
    <text evidence="2">The sequence shown here is derived from an EMBL/GenBank/DDBJ whole genome shotgun (WGS) entry which is preliminary data.</text>
</comment>
<feature type="transmembrane region" description="Helical" evidence="1">
    <location>
        <begin position="211"/>
        <end position="234"/>
    </location>
</feature>
<gene>
    <name evidence="2" type="ORF">QTN89_02545</name>
</gene>